<dbReference type="EMBL" id="GGEC01025680">
    <property type="protein sequence ID" value="MBX06164.1"/>
    <property type="molecule type" value="Transcribed_RNA"/>
</dbReference>
<accession>A0A2P2KKB0</accession>
<name>A0A2P2KKB0_RHIMU</name>
<organism evidence="1">
    <name type="scientific">Rhizophora mucronata</name>
    <name type="common">Asiatic mangrove</name>
    <dbReference type="NCBI Taxonomy" id="61149"/>
    <lineage>
        <taxon>Eukaryota</taxon>
        <taxon>Viridiplantae</taxon>
        <taxon>Streptophyta</taxon>
        <taxon>Embryophyta</taxon>
        <taxon>Tracheophyta</taxon>
        <taxon>Spermatophyta</taxon>
        <taxon>Magnoliopsida</taxon>
        <taxon>eudicotyledons</taxon>
        <taxon>Gunneridae</taxon>
        <taxon>Pentapetalae</taxon>
        <taxon>rosids</taxon>
        <taxon>fabids</taxon>
        <taxon>Malpighiales</taxon>
        <taxon>Rhizophoraceae</taxon>
        <taxon>Rhizophora</taxon>
    </lineage>
</organism>
<protein>
    <submittedName>
        <fullName evidence="1">Uncharacterized protein MANES_01G179900</fullName>
    </submittedName>
</protein>
<proteinExistence type="predicted"/>
<evidence type="ECO:0000313" key="1">
    <source>
        <dbReference type="EMBL" id="MBX06164.1"/>
    </source>
</evidence>
<sequence>MIMQVVILEMLVAWTIHLQKVGRHFDISFLLRMRVLMILKFPDTYHKMELLCLRFPWVQLAWDISHQDI</sequence>
<dbReference type="AlphaFoldDB" id="A0A2P2KKB0"/>
<reference evidence="1" key="1">
    <citation type="submission" date="2018-02" db="EMBL/GenBank/DDBJ databases">
        <title>Rhizophora mucronata_Transcriptome.</title>
        <authorList>
            <person name="Meera S.P."/>
            <person name="Sreeshan A."/>
            <person name="Augustine A."/>
        </authorList>
    </citation>
    <scope>NUCLEOTIDE SEQUENCE</scope>
    <source>
        <tissue evidence="1">Leaf</tissue>
    </source>
</reference>